<dbReference type="CDD" id="cd11378">
    <property type="entry name" value="DUF296"/>
    <property type="match status" value="1"/>
</dbReference>
<evidence type="ECO:0000256" key="1">
    <source>
        <dbReference type="ARBA" id="ARBA00023015"/>
    </source>
</evidence>
<evidence type="ECO:0000313" key="8">
    <source>
        <dbReference type="Proteomes" id="UP001206925"/>
    </source>
</evidence>
<comment type="domain">
    <text evidence="4">The PPC domain mediates interactions between AHL proteins.</text>
</comment>
<feature type="compositionally biased region" description="Polar residues" evidence="5">
    <location>
        <begin position="1"/>
        <end position="19"/>
    </location>
</feature>
<comment type="function">
    <text evidence="4">Transcription factor that specifically binds AT-rich DNA sequences related to the nuclear matrix attachment regions (MARs).</text>
</comment>
<dbReference type="AlphaFoldDB" id="A0AAD5BY20"/>
<proteinExistence type="predicted"/>
<dbReference type="Pfam" id="PF03479">
    <property type="entry name" value="PCC"/>
    <property type="match status" value="1"/>
</dbReference>
<dbReference type="EMBL" id="JAMZMK010010426">
    <property type="protein sequence ID" value="KAI7731572.1"/>
    <property type="molecule type" value="Genomic_DNA"/>
</dbReference>
<dbReference type="PROSITE" id="PS51742">
    <property type="entry name" value="PPC"/>
    <property type="match status" value="1"/>
</dbReference>
<feature type="region of interest" description="Disordered" evidence="5">
    <location>
        <begin position="95"/>
        <end position="126"/>
    </location>
</feature>
<evidence type="ECO:0000313" key="7">
    <source>
        <dbReference type="EMBL" id="KAI7731572.1"/>
    </source>
</evidence>
<gene>
    <name evidence="7" type="ORF">M8C21_016061</name>
</gene>
<dbReference type="InterPro" id="IPR005175">
    <property type="entry name" value="PPC_dom"/>
</dbReference>
<evidence type="ECO:0000256" key="2">
    <source>
        <dbReference type="ARBA" id="ARBA00023125"/>
    </source>
</evidence>
<dbReference type="SUPFAM" id="SSF117856">
    <property type="entry name" value="AF0104/ALDC/Ptd012-like"/>
    <property type="match status" value="1"/>
</dbReference>
<sequence>MSYEPSTINNMQQTYTTDETPAYTPMLPPTSSPYNNNNNPNGDGFSLGDGESDYALTAAGIDVSGGDVVKRKRGRPRKTPIDGCDGPLAMVATAAQSGEPNLGKKSRGRPPGSTKKLQPVASGSPGGGFMPHVVDVKSGEDVLAKLIWLSQNSTRALCILSASGVISNVTLELAATSTGTATYEGQFEILSLSGSFIVPESDNQHSRICGLSVALSGPNGRVLGGNVAGPLTAASPVQVIIGSFVPTSRKPTNERAGSEAEVVNDSANPVSGSMSESSGGVLGSPVGQSYNNNQQSIIYTLAWFSAVPWGTMAFSGYVAGAASDKGRILIDFYPKSHADKQILLMII</sequence>
<dbReference type="PANTHER" id="PTHR31500">
    <property type="entry name" value="AT-HOOK MOTIF NUCLEAR-LOCALIZED PROTEIN 9"/>
    <property type="match status" value="1"/>
</dbReference>
<feature type="region of interest" description="Disordered" evidence="5">
    <location>
        <begin position="1"/>
        <end position="50"/>
    </location>
</feature>
<evidence type="ECO:0000256" key="4">
    <source>
        <dbReference type="RuleBase" id="RU367031"/>
    </source>
</evidence>
<keyword evidence="4" id="KW-0539">Nucleus</keyword>
<keyword evidence="3 4" id="KW-0804">Transcription</keyword>
<feature type="domain" description="PPC" evidence="6">
    <location>
        <begin position="123"/>
        <end position="264"/>
    </location>
</feature>
<dbReference type="InterPro" id="IPR039605">
    <property type="entry name" value="AHL"/>
</dbReference>
<organism evidence="7 8">
    <name type="scientific">Ambrosia artemisiifolia</name>
    <name type="common">Common ragweed</name>
    <dbReference type="NCBI Taxonomy" id="4212"/>
    <lineage>
        <taxon>Eukaryota</taxon>
        <taxon>Viridiplantae</taxon>
        <taxon>Streptophyta</taxon>
        <taxon>Embryophyta</taxon>
        <taxon>Tracheophyta</taxon>
        <taxon>Spermatophyta</taxon>
        <taxon>Magnoliopsida</taxon>
        <taxon>eudicotyledons</taxon>
        <taxon>Gunneridae</taxon>
        <taxon>Pentapetalae</taxon>
        <taxon>asterids</taxon>
        <taxon>campanulids</taxon>
        <taxon>Asterales</taxon>
        <taxon>Asteraceae</taxon>
        <taxon>Asteroideae</taxon>
        <taxon>Heliantheae alliance</taxon>
        <taxon>Heliantheae</taxon>
        <taxon>Ambrosia</taxon>
    </lineage>
</organism>
<reference evidence="7" key="1">
    <citation type="submission" date="2022-06" db="EMBL/GenBank/DDBJ databases">
        <title>Uncovering the hologenomic basis of an extraordinary plant invasion.</title>
        <authorList>
            <person name="Bieker V.C."/>
            <person name="Martin M.D."/>
            <person name="Gilbert T."/>
            <person name="Hodgins K."/>
            <person name="Battlay P."/>
            <person name="Petersen B."/>
            <person name="Wilson J."/>
        </authorList>
    </citation>
    <scope>NUCLEOTIDE SEQUENCE</scope>
    <source>
        <strain evidence="7">AA19_3_7</strain>
        <tissue evidence="7">Leaf</tissue>
    </source>
</reference>
<comment type="subcellular location">
    <subcellularLocation>
        <location evidence="4">Nucleus</location>
    </subcellularLocation>
</comment>
<feature type="region of interest" description="Disordered" evidence="5">
    <location>
        <begin position="249"/>
        <end position="278"/>
    </location>
</feature>
<evidence type="ECO:0000256" key="5">
    <source>
        <dbReference type="SAM" id="MobiDB-lite"/>
    </source>
</evidence>
<evidence type="ECO:0000256" key="3">
    <source>
        <dbReference type="ARBA" id="ARBA00023163"/>
    </source>
</evidence>
<dbReference type="GO" id="GO:0003680">
    <property type="term" value="F:minor groove of adenine-thymine-rich DNA binding"/>
    <property type="evidence" value="ECO:0007669"/>
    <property type="project" value="UniProtKB-UniRule"/>
</dbReference>
<keyword evidence="2 4" id="KW-0238">DNA-binding</keyword>
<comment type="caution">
    <text evidence="7">The sequence shown here is derived from an EMBL/GenBank/DDBJ whole genome shotgun (WGS) entry which is preliminary data.</text>
</comment>
<keyword evidence="1 4" id="KW-0805">Transcription regulation</keyword>
<dbReference type="GO" id="GO:0005634">
    <property type="term" value="C:nucleus"/>
    <property type="evidence" value="ECO:0007669"/>
    <property type="project" value="UniProtKB-SubCell"/>
</dbReference>
<accession>A0AAD5BY20</accession>
<name>A0AAD5BY20_AMBAR</name>
<dbReference type="Proteomes" id="UP001206925">
    <property type="component" value="Unassembled WGS sequence"/>
</dbReference>
<feature type="region of interest" description="Disordered" evidence="5">
    <location>
        <begin position="68"/>
        <end position="87"/>
    </location>
</feature>
<feature type="compositionally biased region" description="Low complexity" evidence="5">
    <location>
        <begin position="32"/>
        <end position="41"/>
    </location>
</feature>
<dbReference type="Gene3D" id="3.30.1330.80">
    <property type="entry name" value="Hypothetical protein, similar to alpha- acetolactate decarboxylase, domain 2"/>
    <property type="match status" value="1"/>
</dbReference>
<keyword evidence="8" id="KW-1185">Reference proteome</keyword>
<protein>
    <recommendedName>
        <fullName evidence="4">AT-hook motif nuclear-localized protein</fullName>
    </recommendedName>
</protein>
<evidence type="ECO:0000259" key="6">
    <source>
        <dbReference type="PROSITE" id="PS51742"/>
    </source>
</evidence>
<dbReference type="PANTHER" id="PTHR31500:SF85">
    <property type="entry name" value="AT-HOOK MOTIF NUCLEAR-LOCALIZED PROTEIN"/>
    <property type="match status" value="1"/>
</dbReference>